<protein>
    <submittedName>
        <fullName evidence="9">Soluble guanylate cyclase gcy-31</fullName>
    </submittedName>
</protein>
<keyword evidence="5" id="KW-0472">Membrane</keyword>
<feature type="compositionally biased region" description="Low complexity" evidence="7">
    <location>
        <begin position="598"/>
        <end position="632"/>
    </location>
</feature>
<name>A0A2J8AJW3_9CHLO</name>
<keyword evidence="2" id="KW-0812">Transmembrane</keyword>
<dbReference type="GO" id="GO:0004016">
    <property type="term" value="F:adenylate cyclase activity"/>
    <property type="evidence" value="ECO:0007669"/>
    <property type="project" value="TreeGrafter"/>
</dbReference>
<gene>
    <name evidence="9" type="ORF">TSOC_000230</name>
</gene>
<feature type="compositionally biased region" description="Polar residues" evidence="7">
    <location>
        <begin position="566"/>
        <end position="579"/>
    </location>
</feature>
<keyword evidence="10" id="KW-1185">Reference proteome</keyword>
<feature type="region of interest" description="Disordered" evidence="7">
    <location>
        <begin position="1175"/>
        <end position="1198"/>
    </location>
</feature>
<dbReference type="FunFam" id="3.30.70.1230:FF:000146">
    <property type="entry name" value="Atrial natriuretic peptide receptor, putative"/>
    <property type="match status" value="1"/>
</dbReference>
<feature type="domain" description="Guanylate cyclase" evidence="8">
    <location>
        <begin position="1271"/>
        <end position="1387"/>
    </location>
</feature>
<feature type="compositionally biased region" description="Low complexity" evidence="7">
    <location>
        <begin position="786"/>
        <end position="804"/>
    </location>
</feature>
<evidence type="ECO:0000256" key="3">
    <source>
        <dbReference type="ARBA" id="ARBA00022741"/>
    </source>
</evidence>
<feature type="compositionally biased region" description="Pro residues" evidence="7">
    <location>
        <begin position="1053"/>
        <end position="1068"/>
    </location>
</feature>
<feature type="compositionally biased region" description="Low complexity" evidence="7">
    <location>
        <begin position="1039"/>
        <end position="1052"/>
    </location>
</feature>
<dbReference type="InterPro" id="IPR050401">
    <property type="entry name" value="Cyclic_nucleotide_synthase"/>
</dbReference>
<dbReference type="InterPro" id="IPR029787">
    <property type="entry name" value="Nucleotide_cyclase"/>
</dbReference>
<feature type="compositionally biased region" description="Low complexity" evidence="7">
    <location>
        <begin position="406"/>
        <end position="424"/>
    </location>
</feature>
<feature type="compositionally biased region" description="Polar residues" evidence="7">
    <location>
        <begin position="195"/>
        <end position="204"/>
    </location>
</feature>
<feature type="region of interest" description="Disordered" evidence="7">
    <location>
        <begin position="529"/>
        <end position="639"/>
    </location>
</feature>
<evidence type="ECO:0000259" key="8">
    <source>
        <dbReference type="PROSITE" id="PS50125"/>
    </source>
</evidence>
<dbReference type="SUPFAM" id="SSF55073">
    <property type="entry name" value="Nucleotide cyclase"/>
    <property type="match status" value="1"/>
</dbReference>
<evidence type="ECO:0000256" key="5">
    <source>
        <dbReference type="ARBA" id="ARBA00023136"/>
    </source>
</evidence>
<accession>A0A2J8AJW3</accession>
<evidence type="ECO:0000256" key="6">
    <source>
        <dbReference type="ARBA" id="ARBA00023239"/>
    </source>
</evidence>
<dbReference type="PANTHER" id="PTHR11920:SF335">
    <property type="entry name" value="GUANYLATE CYCLASE"/>
    <property type="match status" value="1"/>
</dbReference>
<dbReference type="PANTHER" id="PTHR11920">
    <property type="entry name" value="GUANYLYL CYCLASE"/>
    <property type="match status" value="1"/>
</dbReference>
<feature type="region of interest" description="Disordered" evidence="7">
    <location>
        <begin position="783"/>
        <end position="804"/>
    </location>
</feature>
<dbReference type="Proteomes" id="UP000236333">
    <property type="component" value="Unassembled WGS sequence"/>
</dbReference>
<reference evidence="9 10" key="1">
    <citation type="journal article" date="2017" name="Mol. Biol. Evol.">
        <title>The 4-celled Tetrabaena socialis nuclear genome reveals the essential components for genetic control of cell number at the origin of multicellularity in the volvocine lineage.</title>
        <authorList>
            <person name="Featherston J."/>
            <person name="Arakaki Y."/>
            <person name="Hanschen E.R."/>
            <person name="Ferris P.J."/>
            <person name="Michod R.E."/>
            <person name="Olson B.J.S.C."/>
            <person name="Nozaki H."/>
            <person name="Durand P.M."/>
        </authorList>
    </citation>
    <scope>NUCLEOTIDE SEQUENCE [LARGE SCALE GENOMIC DNA]</scope>
    <source>
        <strain evidence="9 10">NIES-571</strain>
    </source>
</reference>
<dbReference type="GO" id="GO:0035556">
    <property type="term" value="P:intracellular signal transduction"/>
    <property type="evidence" value="ECO:0007669"/>
    <property type="project" value="InterPro"/>
</dbReference>
<sequence>MADATRSTGSGSSGRGCQRVWVTEYIREPKLADADLRAYLVLMPHDASTGARSHSRAQPIFGVAFASVQLLGHLSCGSGQDYLSRLGAWLAAEVELATQVAKLVRCVGACSYTVAWRREFRRVMRVPKRLRNTLSDASANPSMGGAAAAAAARARKEQHAPTTSRMVPPASPRADSGGGAGARLRRAAGLVSREPSASLSRVSPMSTRAGGLLGATGASRRSLLLAQVAGGGAASAAASRRSSLMLLMQAQHPLDHAAATASGMLGSAGGAGVGPRTTGLGIGGGRAGSFTSGRQAVLRRTTSAVGFGTLAGGGEAGGTGRAAGALAPPSPLGAAVASRAASFVAVRAVAAVARLRAGLRSDGPLLPGLGAADERADLHDAAADASSHGGTGGIASALSRPDSGQASSPNAGAGAAPTPGAAAAPSPPPRRRRNGGSTPCSPSPSRVHRAGRSARSSCSALFPPPRDPTRGDSGASEPEAEDVEGQGRRGAHGPGRPSSAGRDSAARQALLASPFPGALAAAAHSFRRSSSSARTHTHTVSASAALDSSALPSRAHTVSAVLDSPPATSRAHTLDSPTAHSRAHAHALDSPATHSRRGTATGITSTGAGMHGPPSPGAASSSAGSPRPRSAGRGWGAGGFSHTAPERVAVSLVEVAPVLLDAEGVGLAGGGAPRELRGKLVRQDSGTSLVLQDVGTTSVTTVAWGPGDAGGGGGGGGAAAAALGSPAAGGRTSAVALTAIPEEHAAAAAAVGDGWGARSAGGELVSPLRPPPMAADSFWAARGALQQRQQHPHQPQPFAAGFPGALSGGAASSASVALLDSEADTGAAEGTSACALPTLLLGPAAGSAAVLDRLTPGAGGGGGQQQQQQQHHHNHNHSVLPSLVLGMASGTMDLRPTESLADLDSSAYGSGVGGAGPYGGSGGGGARALHSSGSIFGGFGAGLPGPDSYEQRPLQLPQQLQLRPHPARPPYAAFGAGSLAAAAMESGAGEAEGAAAAAAIVGTAHVLAKGGAGGRRAQSTHATAAVLLGAPSNAAAVRLGRARSGSAASAASPLPPPDQGGCGPPPRRPPSHGSSPGRPAALSAGNLGGPGGLPDGGYLGDWGGNLSQPLPGARPEARRAASAVPGGASSGGGGGGGTAALFGSSGGYSPLGSRGALQPLSYGKEAELHLAMFSVDAPDPGEPGPQGQGSGRGRTGPAGAEVLNLEFSSAFATVAATGAGAGGHVIEHMTLQAKHRSAAAGAGGGVPVGSNWANFRGSAMEALATSHSCVTILFCDIIGFTNMCKEVSAMTVMRFLNTLYMKFDELIDIYGTYKVETIGDCYMVAGGLVRTDGEGNKSVIGDGSEDALHAVRVMSFAKDAPEVVEGRGATVAAPWPALLWRAGGAEGMMKLRGCGRLAASLLPALSARCGLGSCAHGAQGVGPDSRDPGTGAPHRLCIVLLVGQEGQDVAVLGIIPA</sequence>
<evidence type="ECO:0000256" key="2">
    <source>
        <dbReference type="ARBA" id="ARBA00022692"/>
    </source>
</evidence>
<dbReference type="Gene3D" id="3.30.70.1230">
    <property type="entry name" value="Nucleotide cyclase"/>
    <property type="match status" value="1"/>
</dbReference>
<comment type="caution">
    <text evidence="9">The sequence shown here is derived from an EMBL/GenBank/DDBJ whole genome shotgun (WGS) entry which is preliminary data.</text>
</comment>
<dbReference type="PROSITE" id="PS50125">
    <property type="entry name" value="GUANYLATE_CYCLASE_2"/>
    <property type="match status" value="1"/>
</dbReference>
<dbReference type="SMART" id="SM00044">
    <property type="entry name" value="CYCc"/>
    <property type="match status" value="1"/>
</dbReference>
<evidence type="ECO:0000256" key="7">
    <source>
        <dbReference type="SAM" id="MobiDB-lite"/>
    </source>
</evidence>
<keyword evidence="4" id="KW-1133">Transmembrane helix</keyword>
<dbReference type="InterPro" id="IPR001054">
    <property type="entry name" value="A/G_cyclase"/>
</dbReference>
<keyword evidence="3" id="KW-0547">Nucleotide-binding</keyword>
<feature type="region of interest" description="Disordered" evidence="7">
    <location>
        <begin position="380"/>
        <end position="505"/>
    </location>
</feature>
<feature type="compositionally biased region" description="Gly residues" evidence="7">
    <location>
        <begin position="1184"/>
        <end position="1196"/>
    </location>
</feature>
<dbReference type="Pfam" id="PF00211">
    <property type="entry name" value="Guanylate_cyc"/>
    <property type="match status" value="1"/>
</dbReference>
<feature type="region of interest" description="Disordered" evidence="7">
    <location>
        <begin position="852"/>
        <end position="876"/>
    </location>
</feature>
<organism evidence="9 10">
    <name type="scientific">Tetrabaena socialis</name>
    <dbReference type="NCBI Taxonomy" id="47790"/>
    <lineage>
        <taxon>Eukaryota</taxon>
        <taxon>Viridiplantae</taxon>
        <taxon>Chlorophyta</taxon>
        <taxon>core chlorophytes</taxon>
        <taxon>Chlorophyceae</taxon>
        <taxon>CS clade</taxon>
        <taxon>Chlamydomonadales</taxon>
        <taxon>Tetrabaenaceae</taxon>
        <taxon>Tetrabaena</taxon>
    </lineage>
</organism>
<feature type="compositionally biased region" description="Low complexity" evidence="7">
    <location>
        <begin position="529"/>
        <end position="555"/>
    </location>
</feature>
<dbReference type="GO" id="GO:0001653">
    <property type="term" value="F:peptide receptor activity"/>
    <property type="evidence" value="ECO:0007669"/>
    <property type="project" value="TreeGrafter"/>
</dbReference>
<dbReference type="GO" id="GO:0005886">
    <property type="term" value="C:plasma membrane"/>
    <property type="evidence" value="ECO:0007669"/>
    <property type="project" value="TreeGrafter"/>
</dbReference>
<proteinExistence type="predicted"/>
<keyword evidence="6" id="KW-0456">Lyase</keyword>
<evidence type="ECO:0000256" key="4">
    <source>
        <dbReference type="ARBA" id="ARBA00022989"/>
    </source>
</evidence>
<dbReference type="GO" id="GO:0004383">
    <property type="term" value="F:guanylate cyclase activity"/>
    <property type="evidence" value="ECO:0007669"/>
    <property type="project" value="TreeGrafter"/>
</dbReference>
<feature type="compositionally biased region" description="Gly residues" evidence="7">
    <location>
        <begin position="1086"/>
        <end position="1103"/>
    </location>
</feature>
<evidence type="ECO:0000313" key="9">
    <source>
        <dbReference type="EMBL" id="PNH12807.1"/>
    </source>
</evidence>
<evidence type="ECO:0000256" key="1">
    <source>
        <dbReference type="ARBA" id="ARBA00004370"/>
    </source>
</evidence>
<feature type="region of interest" description="Disordered" evidence="7">
    <location>
        <begin position="1039"/>
        <end position="1135"/>
    </location>
</feature>
<dbReference type="CDD" id="cd07302">
    <property type="entry name" value="CHD"/>
    <property type="match status" value="1"/>
</dbReference>
<evidence type="ECO:0000313" key="10">
    <source>
        <dbReference type="Proteomes" id="UP000236333"/>
    </source>
</evidence>
<dbReference type="OrthoDB" id="60033at2759"/>
<feature type="region of interest" description="Disordered" evidence="7">
    <location>
        <begin position="134"/>
        <end position="204"/>
    </location>
</feature>
<dbReference type="GO" id="GO:0000166">
    <property type="term" value="F:nucleotide binding"/>
    <property type="evidence" value="ECO:0007669"/>
    <property type="project" value="UniProtKB-KW"/>
</dbReference>
<dbReference type="EMBL" id="PGGS01000004">
    <property type="protein sequence ID" value="PNH12807.1"/>
    <property type="molecule type" value="Genomic_DNA"/>
</dbReference>
<dbReference type="GO" id="GO:0007168">
    <property type="term" value="P:receptor guanylyl cyclase signaling pathway"/>
    <property type="evidence" value="ECO:0007669"/>
    <property type="project" value="TreeGrafter"/>
</dbReference>
<comment type="subcellular location">
    <subcellularLocation>
        <location evidence="1">Membrane</location>
    </subcellularLocation>
</comment>